<evidence type="ECO:0000313" key="1">
    <source>
        <dbReference type="EMBL" id="JAH32167.1"/>
    </source>
</evidence>
<reference evidence="1" key="2">
    <citation type="journal article" date="2015" name="Fish Shellfish Immunol.">
        <title>Early steps in the European eel (Anguilla anguilla)-Vibrio vulnificus interaction in the gills: Role of the RtxA13 toxin.</title>
        <authorList>
            <person name="Callol A."/>
            <person name="Pajuelo D."/>
            <person name="Ebbesson L."/>
            <person name="Teles M."/>
            <person name="MacKenzie S."/>
            <person name="Amaro C."/>
        </authorList>
    </citation>
    <scope>NUCLEOTIDE SEQUENCE</scope>
</reference>
<name>A0A0E9RTI5_ANGAN</name>
<protein>
    <submittedName>
        <fullName evidence="1">Uncharacterized protein</fullName>
    </submittedName>
</protein>
<dbReference type="EMBL" id="GBXM01076410">
    <property type="protein sequence ID" value="JAH32167.1"/>
    <property type="molecule type" value="Transcribed_RNA"/>
</dbReference>
<accession>A0A0E9RTI5</accession>
<reference evidence="1" key="1">
    <citation type="submission" date="2014-11" db="EMBL/GenBank/DDBJ databases">
        <authorList>
            <person name="Amaro Gonzalez C."/>
        </authorList>
    </citation>
    <scope>NUCLEOTIDE SEQUENCE</scope>
</reference>
<dbReference type="AlphaFoldDB" id="A0A0E9RTI5"/>
<organism evidence="1">
    <name type="scientific">Anguilla anguilla</name>
    <name type="common">European freshwater eel</name>
    <name type="synonym">Muraena anguilla</name>
    <dbReference type="NCBI Taxonomy" id="7936"/>
    <lineage>
        <taxon>Eukaryota</taxon>
        <taxon>Metazoa</taxon>
        <taxon>Chordata</taxon>
        <taxon>Craniata</taxon>
        <taxon>Vertebrata</taxon>
        <taxon>Euteleostomi</taxon>
        <taxon>Actinopterygii</taxon>
        <taxon>Neopterygii</taxon>
        <taxon>Teleostei</taxon>
        <taxon>Anguilliformes</taxon>
        <taxon>Anguillidae</taxon>
        <taxon>Anguilla</taxon>
    </lineage>
</organism>
<proteinExistence type="predicted"/>
<sequence length="67" mass="7717">MWSLHKQKTPFVRRVFSAADVVGAFGKRPLIRGPGEIYARSQKLLFHLTGAGKWKKKKKKTDERHVV</sequence>